<dbReference type="InParanoid" id="A0A165L134"/>
<evidence type="ECO:0000313" key="2">
    <source>
        <dbReference type="EMBL" id="KZV97188.1"/>
    </source>
</evidence>
<reference evidence="2 3" key="1">
    <citation type="journal article" date="2016" name="Mol. Biol. Evol.">
        <title>Comparative Genomics of Early-Diverging Mushroom-Forming Fungi Provides Insights into the Origins of Lignocellulose Decay Capabilities.</title>
        <authorList>
            <person name="Nagy L.G."/>
            <person name="Riley R."/>
            <person name="Tritt A."/>
            <person name="Adam C."/>
            <person name="Daum C."/>
            <person name="Floudas D."/>
            <person name="Sun H."/>
            <person name="Yadav J.S."/>
            <person name="Pangilinan J."/>
            <person name="Larsson K.H."/>
            <person name="Matsuura K."/>
            <person name="Barry K."/>
            <person name="Labutti K."/>
            <person name="Kuo R."/>
            <person name="Ohm R.A."/>
            <person name="Bhattacharya S.S."/>
            <person name="Shirouzu T."/>
            <person name="Yoshinaga Y."/>
            <person name="Martin F.M."/>
            <person name="Grigoriev I.V."/>
            <person name="Hibbett D.S."/>
        </authorList>
    </citation>
    <scope>NUCLEOTIDE SEQUENCE [LARGE SCALE GENOMIC DNA]</scope>
    <source>
        <strain evidence="2 3">HHB12029</strain>
    </source>
</reference>
<proteinExistence type="predicted"/>
<sequence length="229" mass="25710">MKLFLGSVARLICCALDFFRLGWAFEALSRRAASEEAARRRAHDCAHKPAYMQYHPRFSFGVGVPISFTMRTTLLSALVAVPAFVLAVCPGYTPVSEVFSIGSSQQYIMDVTDFSAWDGNTTKIYYRFPCDADRNVTREVAFVNLDDCSPVTSRYTRLPAMDHCLVQAYNIYVGPTINVTANEAGTARFPCYPTPPRPQLSWYAYEVHFAGLHRSEQLAGLGFYDRIID</sequence>
<keyword evidence="1" id="KW-0732">Signal</keyword>
<gene>
    <name evidence="2" type="ORF">EXIGLDRAFT_833041</name>
</gene>
<feature type="chain" id="PRO_5007861324" evidence="1">
    <location>
        <begin position="25"/>
        <end position="229"/>
    </location>
</feature>
<dbReference type="Proteomes" id="UP000077266">
    <property type="component" value="Unassembled WGS sequence"/>
</dbReference>
<evidence type="ECO:0000313" key="3">
    <source>
        <dbReference type="Proteomes" id="UP000077266"/>
    </source>
</evidence>
<accession>A0A165L134</accession>
<evidence type="ECO:0000256" key="1">
    <source>
        <dbReference type="SAM" id="SignalP"/>
    </source>
</evidence>
<keyword evidence="3" id="KW-1185">Reference proteome</keyword>
<name>A0A165L134_EXIGL</name>
<organism evidence="2 3">
    <name type="scientific">Exidia glandulosa HHB12029</name>
    <dbReference type="NCBI Taxonomy" id="1314781"/>
    <lineage>
        <taxon>Eukaryota</taxon>
        <taxon>Fungi</taxon>
        <taxon>Dikarya</taxon>
        <taxon>Basidiomycota</taxon>
        <taxon>Agaricomycotina</taxon>
        <taxon>Agaricomycetes</taxon>
        <taxon>Auriculariales</taxon>
        <taxon>Exidiaceae</taxon>
        <taxon>Exidia</taxon>
    </lineage>
</organism>
<dbReference type="AlphaFoldDB" id="A0A165L134"/>
<protein>
    <submittedName>
        <fullName evidence="2">Uncharacterized protein</fullName>
    </submittedName>
</protein>
<dbReference type="EMBL" id="KV425933">
    <property type="protein sequence ID" value="KZV97188.1"/>
    <property type="molecule type" value="Genomic_DNA"/>
</dbReference>
<dbReference type="OrthoDB" id="3298703at2759"/>
<feature type="signal peptide" evidence="1">
    <location>
        <begin position="1"/>
        <end position="24"/>
    </location>
</feature>